<dbReference type="OrthoDB" id="206088at2759"/>
<name>A0A9W8JI34_9AGAR</name>
<dbReference type="GO" id="GO:0006273">
    <property type="term" value="P:lagging strand elongation"/>
    <property type="evidence" value="ECO:0007669"/>
    <property type="project" value="TreeGrafter"/>
</dbReference>
<keyword evidence="3 9" id="KW-0436">Ligase</keyword>
<dbReference type="EC" id="6.5.1.1" evidence="9"/>
<dbReference type="InterPro" id="IPR012310">
    <property type="entry name" value="DNA_ligase_ATP-dep_cent"/>
</dbReference>
<dbReference type="GO" id="GO:0003677">
    <property type="term" value="F:DNA binding"/>
    <property type="evidence" value="ECO:0007669"/>
    <property type="project" value="InterPro"/>
</dbReference>
<gene>
    <name evidence="13" type="ORF">H1R20_g5794</name>
</gene>
<dbReference type="Pfam" id="PF04675">
    <property type="entry name" value="DNA_ligase_A_N"/>
    <property type="match status" value="1"/>
</dbReference>
<dbReference type="PANTHER" id="PTHR45674">
    <property type="entry name" value="DNA LIGASE 1/3 FAMILY MEMBER"/>
    <property type="match status" value="1"/>
</dbReference>
<dbReference type="InterPro" id="IPR016059">
    <property type="entry name" value="DNA_ligase_ATP-dep_CS"/>
</dbReference>
<dbReference type="GO" id="GO:0006310">
    <property type="term" value="P:DNA recombination"/>
    <property type="evidence" value="ECO:0007669"/>
    <property type="project" value="UniProtKB-KW"/>
</dbReference>
<sequence length="787" mass="86910">MSKRAPDTPLSRTPKKKRPNPSGNSQLQLHHFFSSSPSKSDRASPVQSVNGVPSLVEPIDVDALDEKTSGPSVPPAARFESPQTPKPPVGKPVKTPIVFGSKLVKPEKLDFHPVDCDPVFYDPAAQPWTSTSAPYSFLAHALTTLSQTRSRIAIINCLTNTLRTIIQRHSSSLLPSLYLLSNTLSPAYVGVELGIGSSVLSKAIQQVSGLTAAALKQLYATTGDVGDVAYMAKSKVRTLVPHPPLTIQQVYDSLLKIASCKGQGAAKQKEKIVEKLLVAGSGDEVRYLVRTLTLNLRVGAVRTSILTALARAFVFHGSPGNNEDLEDIYASQDLLRRIQPIGSSSSGKKKEAEDSAREELKALFTKAEELVKQVYVRHPCYDDMVHALLQHGFEDLASRVPLSVGIPLHPTLGSPTRSLDEIYERLGNLPFTAEFKYDGQRAQIHAKTEANGKIFVKIFSRHLEDMTTKYPDIILLVEHLFKASPSLQSFILDSEIVAIAPGTGELKSFQELSNRPRKDVQINDIKVSVAVYVFDLLYCNSEIYLAKPFRARRERLRQEFPPYIPEDPTVARLCHVESCESDQGQEAVMDFWMRAVESKCEGLMLKVLDFEPEESTQPEEPGKSRRKILPATYEPDKRTLAWLKLKKDYVSQMPSTSHYLKRIQQILTPAQANRNGSVILEGSDQMFTSNLAKFGSITESPVSTAALGMVSDSRGLSVRFPRFIKVRVDKKIEQASTPGFLASMWRKQQKAPVIVGTDDGELIDVNLSEASCSELEDDESDAQGVDD</sequence>
<dbReference type="GO" id="GO:0005634">
    <property type="term" value="C:nucleus"/>
    <property type="evidence" value="ECO:0007669"/>
    <property type="project" value="UniProtKB-SubCell"/>
</dbReference>
<dbReference type="PROSITE" id="PS00697">
    <property type="entry name" value="DNA_LIGASE_A1"/>
    <property type="match status" value="1"/>
</dbReference>
<evidence type="ECO:0000256" key="4">
    <source>
        <dbReference type="ARBA" id="ARBA00022705"/>
    </source>
</evidence>
<evidence type="ECO:0000313" key="14">
    <source>
        <dbReference type="Proteomes" id="UP001140091"/>
    </source>
</evidence>
<reference evidence="13" key="1">
    <citation type="submission" date="2022-06" db="EMBL/GenBank/DDBJ databases">
        <title>Genome Sequence of Candolleomyces eurysporus.</title>
        <authorList>
            <person name="Buettner E."/>
        </authorList>
    </citation>
    <scope>NUCLEOTIDE SEQUENCE</scope>
    <source>
        <strain evidence="13">VTCC 930004</strain>
    </source>
</reference>
<dbReference type="SUPFAM" id="SSF56091">
    <property type="entry name" value="DNA ligase/mRNA capping enzyme, catalytic domain"/>
    <property type="match status" value="1"/>
</dbReference>
<feature type="region of interest" description="Disordered" evidence="11">
    <location>
        <begin position="1"/>
        <end position="92"/>
    </location>
</feature>
<keyword evidence="14" id="KW-1185">Reference proteome</keyword>
<dbReference type="FunFam" id="3.30.470.30:FF:000002">
    <property type="entry name" value="DNA ligase"/>
    <property type="match status" value="1"/>
</dbReference>
<dbReference type="Gene3D" id="1.10.3260.10">
    <property type="entry name" value="DNA ligase, ATP-dependent, N-terminal domain"/>
    <property type="match status" value="1"/>
</dbReference>
<keyword evidence="9" id="KW-0234">DNA repair</keyword>
<evidence type="ECO:0000256" key="8">
    <source>
        <dbReference type="ARBA" id="ARBA00034003"/>
    </source>
</evidence>
<keyword evidence="7" id="KW-0539">Nucleus</keyword>
<dbReference type="Gene3D" id="3.30.470.30">
    <property type="entry name" value="DNA ligase/mRNA capping enzyme"/>
    <property type="match status" value="1"/>
</dbReference>
<dbReference type="GO" id="GO:0006281">
    <property type="term" value="P:DNA repair"/>
    <property type="evidence" value="ECO:0007669"/>
    <property type="project" value="UniProtKB-KW"/>
</dbReference>
<organism evidence="13 14">
    <name type="scientific">Candolleomyces eurysporus</name>
    <dbReference type="NCBI Taxonomy" id="2828524"/>
    <lineage>
        <taxon>Eukaryota</taxon>
        <taxon>Fungi</taxon>
        <taxon>Dikarya</taxon>
        <taxon>Basidiomycota</taxon>
        <taxon>Agaricomycotina</taxon>
        <taxon>Agaricomycetes</taxon>
        <taxon>Agaricomycetidae</taxon>
        <taxon>Agaricales</taxon>
        <taxon>Agaricineae</taxon>
        <taxon>Psathyrellaceae</taxon>
        <taxon>Candolleomyces</taxon>
    </lineage>
</organism>
<dbReference type="InterPro" id="IPR000977">
    <property type="entry name" value="DNA_ligase_ATP-dep"/>
</dbReference>
<dbReference type="InterPro" id="IPR012340">
    <property type="entry name" value="NA-bd_OB-fold"/>
</dbReference>
<dbReference type="Pfam" id="PF01068">
    <property type="entry name" value="DNA_ligase_A_M"/>
    <property type="match status" value="1"/>
</dbReference>
<comment type="catalytic activity">
    <reaction evidence="8 9">
        <text>ATP + (deoxyribonucleotide)n-3'-hydroxyl + 5'-phospho-(deoxyribonucleotide)m = (deoxyribonucleotide)n+m + AMP + diphosphate.</text>
        <dbReference type="EC" id="6.5.1.1"/>
    </reaction>
</comment>
<evidence type="ECO:0000256" key="1">
    <source>
        <dbReference type="ARBA" id="ARBA00004123"/>
    </source>
</evidence>
<feature type="domain" description="ATP-dependent DNA ligase family profile" evidence="12">
    <location>
        <begin position="522"/>
        <end position="660"/>
    </location>
</feature>
<proteinExistence type="inferred from homology"/>
<feature type="non-terminal residue" evidence="13">
    <location>
        <position position="787"/>
    </location>
</feature>
<dbReference type="CDD" id="cd07900">
    <property type="entry name" value="Adenylation_DNA_ligase_I_Euk"/>
    <property type="match status" value="1"/>
</dbReference>
<dbReference type="AlphaFoldDB" id="A0A9W8JI34"/>
<evidence type="ECO:0000256" key="9">
    <source>
        <dbReference type="RuleBase" id="RU000617"/>
    </source>
</evidence>
<evidence type="ECO:0000256" key="7">
    <source>
        <dbReference type="ARBA" id="ARBA00023242"/>
    </source>
</evidence>
<evidence type="ECO:0000256" key="5">
    <source>
        <dbReference type="ARBA" id="ARBA00022741"/>
    </source>
</evidence>
<dbReference type="SUPFAM" id="SSF50249">
    <property type="entry name" value="Nucleic acid-binding proteins"/>
    <property type="match status" value="1"/>
</dbReference>
<keyword evidence="9" id="KW-0227">DNA damage</keyword>
<evidence type="ECO:0000256" key="10">
    <source>
        <dbReference type="RuleBase" id="RU004196"/>
    </source>
</evidence>
<evidence type="ECO:0000313" key="13">
    <source>
        <dbReference type="EMBL" id="KAJ2931218.1"/>
    </source>
</evidence>
<evidence type="ECO:0000259" key="12">
    <source>
        <dbReference type="PROSITE" id="PS50160"/>
    </source>
</evidence>
<comment type="similarity">
    <text evidence="2 10">Belongs to the ATP-dependent DNA ligase family.</text>
</comment>
<dbReference type="NCBIfam" id="TIGR00574">
    <property type="entry name" value="dnl1"/>
    <property type="match status" value="1"/>
</dbReference>
<protein>
    <recommendedName>
        <fullName evidence="9">DNA ligase</fullName>
        <ecNumber evidence="9">6.5.1.1</ecNumber>
    </recommendedName>
</protein>
<keyword evidence="9" id="KW-0233">DNA recombination</keyword>
<evidence type="ECO:0000256" key="11">
    <source>
        <dbReference type="SAM" id="MobiDB-lite"/>
    </source>
</evidence>
<dbReference type="GO" id="GO:0071897">
    <property type="term" value="P:DNA biosynthetic process"/>
    <property type="evidence" value="ECO:0007669"/>
    <property type="project" value="InterPro"/>
</dbReference>
<dbReference type="Gene3D" id="2.40.50.140">
    <property type="entry name" value="Nucleic acid-binding proteins"/>
    <property type="match status" value="1"/>
</dbReference>
<keyword evidence="6 9" id="KW-0067">ATP-binding</keyword>
<dbReference type="InterPro" id="IPR050191">
    <property type="entry name" value="ATP-dep_DNA_ligase"/>
</dbReference>
<dbReference type="PANTHER" id="PTHR45674:SF9">
    <property type="entry name" value="DNA LIGASE 3"/>
    <property type="match status" value="1"/>
</dbReference>
<evidence type="ECO:0000256" key="6">
    <source>
        <dbReference type="ARBA" id="ARBA00022840"/>
    </source>
</evidence>
<accession>A0A9W8JI34</accession>
<dbReference type="Gene3D" id="3.30.1490.70">
    <property type="match status" value="1"/>
</dbReference>
<dbReference type="EMBL" id="JANBPK010000809">
    <property type="protein sequence ID" value="KAJ2931218.1"/>
    <property type="molecule type" value="Genomic_DNA"/>
</dbReference>
<dbReference type="GO" id="GO:0003910">
    <property type="term" value="F:DNA ligase (ATP) activity"/>
    <property type="evidence" value="ECO:0007669"/>
    <property type="project" value="UniProtKB-EC"/>
</dbReference>
<evidence type="ECO:0000256" key="2">
    <source>
        <dbReference type="ARBA" id="ARBA00007572"/>
    </source>
</evidence>
<comment type="subcellular location">
    <subcellularLocation>
        <location evidence="1">Nucleus</location>
    </subcellularLocation>
</comment>
<dbReference type="GO" id="GO:0005524">
    <property type="term" value="F:ATP binding"/>
    <property type="evidence" value="ECO:0007669"/>
    <property type="project" value="UniProtKB-KW"/>
</dbReference>
<keyword evidence="4" id="KW-0235">DNA replication</keyword>
<keyword evidence="5 9" id="KW-0547">Nucleotide-binding</keyword>
<dbReference type="SUPFAM" id="SSF117018">
    <property type="entry name" value="ATP-dependent DNA ligase DNA-binding domain"/>
    <property type="match status" value="1"/>
</dbReference>
<comment type="caution">
    <text evidence="13">The sequence shown here is derived from an EMBL/GenBank/DDBJ whole genome shotgun (WGS) entry which is preliminary data.</text>
</comment>
<evidence type="ECO:0000256" key="3">
    <source>
        <dbReference type="ARBA" id="ARBA00022598"/>
    </source>
</evidence>
<dbReference type="Proteomes" id="UP001140091">
    <property type="component" value="Unassembled WGS sequence"/>
</dbReference>
<dbReference type="PROSITE" id="PS50160">
    <property type="entry name" value="DNA_LIGASE_A3"/>
    <property type="match status" value="1"/>
</dbReference>
<dbReference type="InterPro" id="IPR012308">
    <property type="entry name" value="DNA_ligase_ATP-dep_N"/>
</dbReference>
<dbReference type="InterPro" id="IPR036599">
    <property type="entry name" value="DNA_ligase_N_sf"/>
</dbReference>